<name>G2ZP99_9RALS</name>
<dbReference type="SUPFAM" id="SSF55729">
    <property type="entry name" value="Acyl-CoA N-acyltransferases (Nat)"/>
    <property type="match status" value="1"/>
</dbReference>
<reference evidence="1" key="2">
    <citation type="submission" date="2011-04" db="EMBL/GenBank/DDBJ databases">
        <authorList>
            <person name="Genoscope - CEA"/>
        </authorList>
    </citation>
    <scope>NUCLEOTIDE SEQUENCE</scope>
    <source>
        <strain evidence="1">R229</strain>
    </source>
</reference>
<reference evidence="1" key="1">
    <citation type="journal article" date="2011" name="PLoS ONE">
        <title>Ralstonia syzygii, the Blood Disease Bacterium and some Asian R. solanacearum strains form a single genomic species despite divergent lifestyles.</title>
        <authorList>
            <person name="Remenant B."/>
            <person name="de Cambiaire J.C."/>
            <person name="Cellier G."/>
            <person name="Jacobs J.M."/>
            <person name="Mangenot S."/>
            <person name="Barbe V."/>
            <person name="Lajus A."/>
            <person name="Vallenet D."/>
            <person name="Medigue C."/>
            <person name="Fegan M."/>
            <person name="Allen C."/>
            <person name="Prior P."/>
        </authorList>
    </citation>
    <scope>NUCLEOTIDE SEQUENCE</scope>
    <source>
        <strain evidence="1">R229</strain>
    </source>
</reference>
<dbReference type="GO" id="GO:0016746">
    <property type="term" value="F:acyltransferase activity"/>
    <property type="evidence" value="ECO:0007669"/>
    <property type="project" value="UniProtKB-KW"/>
</dbReference>
<dbReference type="InterPro" id="IPR016181">
    <property type="entry name" value="Acyl_CoA_acyltransferase"/>
</dbReference>
<sequence>MIGAIDGANAGSIRLHKKLGFKEAGRCPEAAIKRGRWLDRVFMQRRLEAPGTVRTDSAISDP</sequence>
<evidence type="ECO:0000313" key="1">
    <source>
        <dbReference type="EMBL" id="CCA80890.1"/>
    </source>
</evidence>
<keyword evidence="1" id="KW-0808">Transferase</keyword>
<organism evidence="1">
    <name type="scientific">blood disease bacterium R229</name>
    <dbReference type="NCBI Taxonomy" id="741978"/>
    <lineage>
        <taxon>Bacteria</taxon>
        <taxon>Pseudomonadati</taxon>
        <taxon>Pseudomonadota</taxon>
        <taxon>Betaproteobacteria</taxon>
        <taxon>Burkholderiales</taxon>
        <taxon>Burkholderiaceae</taxon>
        <taxon>Ralstonia</taxon>
        <taxon>Ralstonia solanacearum species complex</taxon>
    </lineage>
</organism>
<accession>G2ZP99</accession>
<dbReference type="AlphaFoldDB" id="G2ZP99"/>
<gene>
    <name evidence="1" type="ORF">BDB_110325</name>
</gene>
<dbReference type="EMBL" id="FR854067">
    <property type="protein sequence ID" value="CCA80890.1"/>
    <property type="molecule type" value="Genomic_DNA"/>
</dbReference>
<keyword evidence="1" id="KW-0012">Acyltransferase</keyword>
<proteinExistence type="predicted"/>
<protein>
    <submittedName>
        <fullName evidence="1">Hypothethical protein, Acyl-CoA N-acyltransferase domain</fullName>
    </submittedName>
</protein>
<dbReference type="Gene3D" id="3.40.630.30">
    <property type="match status" value="1"/>
</dbReference>